<sequence length="753" mass="87420">MIGIKLKNFQEKAVDWLYQNTELENKEAIILQAPTGSGKTIILVAYIEKYLDYHRENTVFCWFSPGKGNLETQSKEKMEKFCPQLQTGTIDDVLLGGFRPGSTYFINWEKITKKGNIAISDTERTNLYEHIARAHNKGLQFVCIIDEEHLNDTSKANDVIKALASRHEIRVSATPVAKALGEFYSINEVDVINEGLITRAMYVNFDLKAGTIESIDTETDLLIEKAVSLREQIAKEYISIGADIRPLVLVQFPNLNDTLIERVEEKLNALGYSYENGLVASWFSVETKEDKNYNSKKLGKINLGDEGKENYITRPNATPVFLLFKQALATGWDCPRAKILVKLRENMSEKFEIQTLGRLRRMPMAKHYDNDLLDNSYLYTFDEKYKLEALKIGAYETQRLFLKEKPREVELVKEIRNADLPTTGEVEIIKYLYEFLKTKYSLVNNFNENAKKLENNGYIFGKNILSSYLKGKATTLKDLEIQENMSHESINYEVDTHKHGMDLRHEIDALKKYTGLDYSSTRKILSRLFLKNTSRKYKLLSLTLKEFYAFIINNKDKIKDVFIEFSGQHIKNKQITLSIVKTEIFKIPLEENYKYRSDAKSNKVLESNAYEKYTVQMIDSAFRSTSERLFERYCDASDNVDFLYKNGDSGSQYLSIMYSDGFGRTKLFYPDYIIRLQSGEIWLIETKGGESNGQDKNIDVQVENKFKEFKRFANEYGYNFAFVRDRDEELYYNNIEYKHSLSEDEWKPLDEII</sequence>
<dbReference type="SMART" id="SM00487">
    <property type="entry name" value="DEXDc"/>
    <property type="match status" value="1"/>
</dbReference>
<keyword evidence="1" id="KW-0547">Nucleotide-binding</keyword>
<gene>
    <name evidence="1" type="ORF">CEP48_08590</name>
</gene>
<keyword evidence="1" id="KW-0067">ATP-binding</keyword>
<dbReference type="SUPFAM" id="SSF52540">
    <property type="entry name" value="P-loop containing nucleoside triphosphate hydrolases"/>
    <property type="match status" value="1"/>
</dbReference>
<dbReference type="EMBL" id="CP022011">
    <property type="protein sequence ID" value="QDJ15470.1"/>
    <property type="molecule type" value="Genomic_DNA"/>
</dbReference>
<proteinExistence type="predicted"/>
<dbReference type="PROSITE" id="PS51192">
    <property type="entry name" value="HELICASE_ATP_BIND_1"/>
    <property type="match status" value="1"/>
</dbReference>
<dbReference type="AlphaFoldDB" id="A0A8E3SCC9"/>
<evidence type="ECO:0000313" key="2">
    <source>
        <dbReference type="Proteomes" id="UP000955338"/>
    </source>
</evidence>
<name>A0A8E3SCC9_9PAST</name>
<dbReference type="InterPro" id="IPR027417">
    <property type="entry name" value="P-loop_NTPase"/>
</dbReference>
<keyword evidence="2" id="KW-1185">Reference proteome</keyword>
<dbReference type="GO" id="GO:0003677">
    <property type="term" value="F:DNA binding"/>
    <property type="evidence" value="ECO:0007669"/>
    <property type="project" value="InterPro"/>
</dbReference>
<dbReference type="InterPro" id="IPR006935">
    <property type="entry name" value="Helicase/UvrB_N"/>
</dbReference>
<evidence type="ECO:0000313" key="1">
    <source>
        <dbReference type="EMBL" id="QDJ15470.1"/>
    </source>
</evidence>
<keyword evidence="1" id="KW-0378">Hydrolase</keyword>
<dbReference type="RefSeq" id="WP_261920027.1">
    <property type="nucleotide sequence ID" value="NZ_CP022011.1"/>
</dbReference>
<dbReference type="REBASE" id="313828">
    <property type="entry name" value="Bta27517ORF8580P"/>
</dbReference>
<dbReference type="GO" id="GO:0004386">
    <property type="term" value="F:helicase activity"/>
    <property type="evidence" value="ECO:0007669"/>
    <property type="project" value="UniProtKB-KW"/>
</dbReference>
<dbReference type="GO" id="GO:0005524">
    <property type="term" value="F:ATP binding"/>
    <property type="evidence" value="ECO:0007669"/>
    <property type="project" value="InterPro"/>
</dbReference>
<dbReference type="REBASE" id="351384">
    <property type="entry name" value="Bta27576ORF8585P"/>
</dbReference>
<dbReference type="Gene3D" id="3.40.50.300">
    <property type="entry name" value="P-loop containing nucleotide triphosphate hydrolases"/>
    <property type="match status" value="1"/>
</dbReference>
<protein>
    <submittedName>
        <fullName evidence="1">DNA helicase</fullName>
    </submittedName>
</protein>
<dbReference type="Proteomes" id="UP000955338">
    <property type="component" value="Chromosome"/>
</dbReference>
<organism evidence="1 2">
    <name type="scientific">Mergibacter septicus</name>
    <dbReference type="NCBI Taxonomy" id="221402"/>
    <lineage>
        <taxon>Bacteria</taxon>
        <taxon>Pseudomonadati</taxon>
        <taxon>Pseudomonadota</taxon>
        <taxon>Gammaproteobacteria</taxon>
        <taxon>Pasteurellales</taxon>
        <taxon>Pasteurellaceae</taxon>
        <taxon>Mergibacter</taxon>
    </lineage>
</organism>
<dbReference type="GO" id="GO:0016787">
    <property type="term" value="F:hydrolase activity"/>
    <property type="evidence" value="ECO:0007669"/>
    <property type="project" value="InterPro"/>
</dbReference>
<accession>A0A8E3SCC9</accession>
<keyword evidence="1" id="KW-0347">Helicase</keyword>
<reference evidence="1" key="1">
    <citation type="submission" date="2017-06" db="EMBL/GenBank/DDBJ databases">
        <title>Genome sequencing of pathogenic and non-pathogenic strains within Bisgaard taxon 40.</title>
        <authorList>
            <person name="Ladner J.T."/>
            <person name="Lovett S.P."/>
            <person name="Koroleva G."/>
            <person name="Lorch J.M."/>
        </authorList>
    </citation>
    <scope>NUCLEOTIDE SEQUENCE</scope>
    <source>
        <strain evidence="1">27576-1-I1</strain>
    </source>
</reference>
<dbReference type="Pfam" id="PF04851">
    <property type="entry name" value="ResIII"/>
    <property type="match status" value="1"/>
</dbReference>
<dbReference type="InterPro" id="IPR014001">
    <property type="entry name" value="Helicase_ATP-bd"/>
</dbReference>